<organism evidence="2 3">
    <name type="scientific">Suillus luteus UH-Slu-Lm8-n1</name>
    <dbReference type="NCBI Taxonomy" id="930992"/>
    <lineage>
        <taxon>Eukaryota</taxon>
        <taxon>Fungi</taxon>
        <taxon>Dikarya</taxon>
        <taxon>Basidiomycota</taxon>
        <taxon>Agaricomycotina</taxon>
        <taxon>Agaricomycetes</taxon>
        <taxon>Agaricomycetidae</taxon>
        <taxon>Boletales</taxon>
        <taxon>Suillineae</taxon>
        <taxon>Suillaceae</taxon>
        <taxon>Suillus</taxon>
    </lineage>
</organism>
<evidence type="ECO:0000313" key="2">
    <source>
        <dbReference type="EMBL" id="KIK38317.1"/>
    </source>
</evidence>
<evidence type="ECO:0000313" key="3">
    <source>
        <dbReference type="Proteomes" id="UP000054485"/>
    </source>
</evidence>
<sequence>MENKNTDPLAESPAPSQCQRPKDQIESVEYKFNASFRNAGLRARVEQRIHNWKLEREKYR</sequence>
<reference evidence="3" key="2">
    <citation type="submission" date="2015-01" db="EMBL/GenBank/DDBJ databases">
        <title>Evolutionary Origins and Diversification of the Mycorrhizal Mutualists.</title>
        <authorList>
            <consortium name="DOE Joint Genome Institute"/>
            <consortium name="Mycorrhizal Genomics Consortium"/>
            <person name="Kohler A."/>
            <person name="Kuo A."/>
            <person name="Nagy L.G."/>
            <person name="Floudas D."/>
            <person name="Copeland A."/>
            <person name="Barry K.W."/>
            <person name="Cichocki N."/>
            <person name="Veneault-Fourrey C."/>
            <person name="LaButti K."/>
            <person name="Lindquist E.A."/>
            <person name="Lipzen A."/>
            <person name="Lundell T."/>
            <person name="Morin E."/>
            <person name="Murat C."/>
            <person name="Riley R."/>
            <person name="Ohm R."/>
            <person name="Sun H."/>
            <person name="Tunlid A."/>
            <person name="Henrissat B."/>
            <person name="Grigoriev I.V."/>
            <person name="Hibbett D.S."/>
            <person name="Martin F."/>
        </authorList>
    </citation>
    <scope>NUCLEOTIDE SEQUENCE [LARGE SCALE GENOMIC DNA]</scope>
    <source>
        <strain evidence="3">UH-Slu-Lm8-n1</strain>
    </source>
</reference>
<keyword evidence="3" id="KW-1185">Reference proteome</keyword>
<dbReference type="AlphaFoldDB" id="A0A0D0AV99"/>
<proteinExistence type="predicted"/>
<gene>
    <name evidence="2" type="ORF">CY34DRAFT_809494</name>
</gene>
<dbReference type="HOGENOM" id="CLU_2943357_0_0_1"/>
<protein>
    <submittedName>
        <fullName evidence="2">Uncharacterized protein</fullName>
    </submittedName>
</protein>
<reference evidence="2 3" key="1">
    <citation type="submission" date="2014-04" db="EMBL/GenBank/DDBJ databases">
        <authorList>
            <consortium name="DOE Joint Genome Institute"/>
            <person name="Kuo A."/>
            <person name="Ruytinx J."/>
            <person name="Rineau F."/>
            <person name="Colpaert J."/>
            <person name="Kohler A."/>
            <person name="Nagy L.G."/>
            <person name="Floudas D."/>
            <person name="Copeland A."/>
            <person name="Barry K.W."/>
            <person name="Cichocki N."/>
            <person name="Veneault-Fourrey C."/>
            <person name="LaButti K."/>
            <person name="Lindquist E.A."/>
            <person name="Lipzen A."/>
            <person name="Lundell T."/>
            <person name="Morin E."/>
            <person name="Murat C."/>
            <person name="Sun H."/>
            <person name="Tunlid A."/>
            <person name="Henrissat B."/>
            <person name="Grigoriev I.V."/>
            <person name="Hibbett D.S."/>
            <person name="Martin F."/>
            <person name="Nordberg H.P."/>
            <person name="Cantor M.N."/>
            <person name="Hua S.X."/>
        </authorList>
    </citation>
    <scope>NUCLEOTIDE SEQUENCE [LARGE SCALE GENOMIC DNA]</scope>
    <source>
        <strain evidence="2 3">UH-Slu-Lm8-n1</strain>
    </source>
</reference>
<dbReference type="InParanoid" id="A0A0D0AV99"/>
<dbReference type="EMBL" id="KN835400">
    <property type="protein sequence ID" value="KIK38317.1"/>
    <property type="molecule type" value="Genomic_DNA"/>
</dbReference>
<name>A0A0D0AV99_9AGAM</name>
<evidence type="ECO:0000256" key="1">
    <source>
        <dbReference type="SAM" id="MobiDB-lite"/>
    </source>
</evidence>
<feature type="region of interest" description="Disordered" evidence="1">
    <location>
        <begin position="1"/>
        <end position="23"/>
    </location>
</feature>
<accession>A0A0D0AV99</accession>
<dbReference type="Proteomes" id="UP000054485">
    <property type="component" value="Unassembled WGS sequence"/>
</dbReference>